<evidence type="ECO:0000256" key="2">
    <source>
        <dbReference type="ARBA" id="ARBA00023242"/>
    </source>
</evidence>
<dbReference type="OrthoDB" id="1875751at2759"/>
<dbReference type="GO" id="GO:0003723">
    <property type="term" value="F:RNA binding"/>
    <property type="evidence" value="ECO:0007669"/>
    <property type="project" value="UniProtKB-UniRule"/>
</dbReference>
<evidence type="ECO:0000256" key="1">
    <source>
        <dbReference type="ARBA" id="ARBA00004123"/>
    </source>
</evidence>
<dbReference type="PANTHER" id="PTHR48033">
    <property type="entry name" value="RNA-BINDING (RRM/RBD/RNP MOTIFS) FAMILY PROTEIN"/>
    <property type="match status" value="1"/>
</dbReference>
<dbReference type="InterPro" id="IPR000504">
    <property type="entry name" value="RRM_dom"/>
</dbReference>
<evidence type="ECO:0000259" key="5">
    <source>
        <dbReference type="PROSITE" id="PS50102"/>
    </source>
</evidence>
<dbReference type="SUPFAM" id="SSF54928">
    <property type="entry name" value="RNA-binding domain, RBD"/>
    <property type="match status" value="2"/>
</dbReference>
<protein>
    <submittedName>
        <fullName evidence="9">RRM domain-containing protein</fullName>
    </submittedName>
</protein>
<dbReference type="InterPro" id="IPR012677">
    <property type="entry name" value="Nucleotide-bd_a/b_plait_sf"/>
</dbReference>
<dbReference type="Pfam" id="PF00076">
    <property type="entry name" value="RRM_1"/>
    <property type="match status" value="2"/>
</dbReference>
<name>A0A0N4UKY2_DRAME</name>
<feature type="region of interest" description="Disordered" evidence="4">
    <location>
        <begin position="1"/>
        <end position="28"/>
    </location>
</feature>
<dbReference type="Proteomes" id="UP000038040">
    <property type="component" value="Unplaced"/>
</dbReference>
<reference evidence="9" key="1">
    <citation type="submission" date="2017-02" db="UniProtKB">
        <authorList>
            <consortium name="WormBaseParasite"/>
        </authorList>
    </citation>
    <scope>IDENTIFICATION</scope>
</reference>
<keyword evidence="2" id="KW-0539">Nucleus</keyword>
<evidence type="ECO:0000313" key="9">
    <source>
        <dbReference type="WBParaSite" id="DME_0000842301-mRNA-1"/>
    </source>
</evidence>
<dbReference type="STRING" id="318479.A0A0N4UKY2"/>
<feature type="region of interest" description="Disordered" evidence="4">
    <location>
        <begin position="290"/>
        <end position="310"/>
    </location>
</feature>
<feature type="compositionally biased region" description="Low complexity" evidence="4">
    <location>
        <begin position="293"/>
        <end position="310"/>
    </location>
</feature>
<dbReference type="PROSITE" id="PS50102">
    <property type="entry name" value="RRM"/>
    <property type="match status" value="2"/>
</dbReference>
<dbReference type="GO" id="GO:0000785">
    <property type="term" value="C:chromatin"/>
    <property type="evidence" value="ECO:0007669"/>
    <property type="project" value="TreeGrafter"/>
</dbReference>
<gene>
    <name evidence="6" type="ORF">DME_LOCUS10367</name>
</gene>
<feature type="domain" description="RRM" evidence="5">
    <location>
        <begin position="31"/>
        <end position="108"/>
    </location>
</feature>
<reference evidence="6 8" key="2">
    <citation type="submission" date="2018-11" db="EMBL/GenBank/DDBJ databases">
        <authorList>
            <consortium name="Pathogen Informatics"/>
        </authorList>
    </citation>
    <scope>NUCLEOTIDE SEQUENCE [LARGE SCALE GENOMIC DNA]</scope>
</reference>
<evidence type="ECO:0000256" key="3">
    <source>
        <dbReference type="PROSITE-ProRule" id="PRU00176"/>
    </source>
</evidence>
<evidence type="ECO:0000313" key="7">
    <source>
        <dbReference type="Proteomes" id="UP000038040"/>
    </source>
</evidence>
<accession>A0A0N4UKY2</accession>
<organism evidence="7 9">
    <name type="scientific">Dracunculus medinensis</name>
    <name type="common">Guinea worm</name>
    <dbReference type="NCBI Taxonomy" id="318479"/>
    <lineage>
        <taxon>Eukaryota</taxon>
        <taxon>Metazoa</taxon>
        <taxon>Ecdysozoa</taxon>
        <taxon>Nematoda</taxon>
        <taxon>Chromadorea</taxon>
        <taxon>Rhabditida</taxon>
        <taxon>Spirurina</taxon>
        <taxon>Dracunculoidea</taxon>
        <taxon>Dracunculidae</taxon>
        <taxon>Dracunculus</taxon>
    </lineage>
</organism>
<evidence type="ECO:0000313" key="8">
    <source>
        <dbReference type="Proteomes" id="UP000274756"/>
    </source>
</evidence>
<dbReference type="SMART" id="SM00360">
    <property type="entry name" value="RRM"/>
    <property type="match status" value="2"/>
</dbReference>
<dbReference type="GO" id="GO:0005654">
    <property type="term" value="C:nucleoplasm"/>
    <property type="evidence" value="ECO:0007669"/>
    <property type="project" value="TreeGrafter"/>
</dbReference>
<dbReference type="WBParaSite" id="DME_0000842301-mRNA-1">
    <property type="protein sequence ID" value="DME_0000842301-mRNA-1"/>
    <property type="gene ID" value="DME_0000842301"/>
</dbReference>
<feature type="domain" description="RRM" evidence="5">
    <location>
        <begin position="112"/>
        <end position="189"/>
    </location>
</feature>
<evidence type="ECO:0000313" key="6">
    <source>
        <dbReference type="EMBL" id="VDN60394.1"/>
    </source>
</evidence>
<evidence type="ECO:0000256" key="4">
    <source>
        <dbReference type="SAM" id="MobiDB-lite"/>
    </source>
</evidence>
<dbReference type="PANTHER" id="PTHR48033:SF10">
    <property type="entry name" value="RNA-BINDING PROTEIN SQUID"/>
    <property type="match status" value="1"/>
</dbReference>
<dbReference type="Gene3D" id="3.30.70.330">
    <property type="match status" value="2"/>
</dbReference>
<dbReference type="Proteomes" id="UP000274756">
    <property type="component" value="Unassembled WGS sequence"/>
</dbReference>
<sequence length="310" mass="34385">MSQEIIDNAEMNDINEAAETTKTTGKGNEDKKIFVGGIPFDVTNEGLAEHFSQFGEVAQAQIKIDRVTGRSRGFAFVEFATNEACKAALNAREQILGTKTVEVKPAKSRENKKVFVGGLPAETAEEELRKYFETFGKVEDIEWPFDRENKIRRNFAFIVFEEEDSADRASRNPKHTFGNRECDVKKAVPQGKRFAVGRGGNSMRGAYGLGRGIGVINGWYPHAAWSQINAFGAYGTTAGGWGDWYNNPATTGFYQQGAATGFTPYGLFKKLGAGGYETFPQAQTLTGQRIGNQQRVQQQQQQQPHQQPQY</sequence>
<dbReference type="InterPro" id="IPR035979">
    <property type="entry name" value="RBD_domain_sf"/>
</dbReference>
<dbReference type="EMBL" id="UYYG01001213">
    <property type="protein sequence ID" value="VDN60394.1"/>
    <property type="molecule type" value="Genomic_DNA"/>
</dbReference>
<proteinExistence type="predicted"/>
<dbReference type="AlphaFoldDB" id="A0A0N4UKY2"/>
<dbReference type="GO" id="GO:0010468">
    <property type="term" value="P:regulation of gene expression"/>
    <property type="evidence" value="ECO:0007669"/>
    <property type="project" value="TreeGrafter"/>
</dbReference>
<keyword evidence="8" id="KW-1185">Reference proteome</keyword>
<comment type="subcellular location">
    <subcellularLocation>
        <location evidence="1">Nucleus</location>
    </subcellularLocation>
</comment>
<keyword evidence="3" id="KW-0694">RNA-binding</keyword>